<evidence type="ECO:0000313" key="2">
    <source>
        <dbReference type="Proteomes" id="UP001464891"/>
    </source>
</evidence>
<sequence length="203" mass="23365">MAIKPSHYEELLAEYSNQLAAIALLKQHRPYLEMVPSMRRSEESIITIPLPLIRVNQAEQFQEHNAADYSQARPRVKELVRLPCEVAIMMCDPEWKIKTGVEILVFIHRPQEDFSTLLGRWRQTQVWLDRGYEWLMPPRYEHILNEGAEAVHPLFITFDETPARIKRGLTGATLPFVNQSLGSVNEVEEAGEPETSSSLNLEE</sequence>
<comment type="caution">
    <text evidence="1">The sequence shown here is derived from an EMBL/GenBank/DDBJ whole genome shotgun (WGS) entry which is preliminary data.</text>
</comment>
<dbReference type="EMBL" id="JAMPKM010000006">
    <property type="protein sequence ID" value="MEP0817785.1"/>
    <property type="molecule type" value="Genomic_DNA"/>
</dbReference>
<reference evidence="1 2" key="1">
    <citation type="submission" date="2022-04" db="EMBL/GenBank/DDBJ databases">
        <title>Positive selection, recombination, and allopatry shape intraspecific diversity of widespread and dominant cyanobacteria.</title>
        <authorList>
            <person name="Wei J."/>
            <person name="Shu W."/>
            <person name="Hu C."/>
        </authorList>
    </citation>
    <scope>NUCLEOTIDE SEQUENCE [LARGE SCALE GENOMIC DNA]</scope>
    <source>
        <strain evidence="1 2">GB2-A4</strain>
    </source>
</reference>
<accession>A0ABV0J7N9</accession>
<organism evidence="1 2">
    <name type="scientific">Trichocoleus desertorum GB2-A4</name>
    <dbReference type="NCBI Taxonomy" id="2933944"/>
    <lineage>
        <taxon>Bacteria</taxon>
        <taxon>Bacillati</taxon>
        <taxon>Cyanobacteriota</taxon>
        <taxon>Cyanophyceae</taxon>
        <taxon>Leptolyngbyales</taxon>
        <taxon>Trichocoleusaceae</taxon>
        <taxon>Trichocoleus</taxon>
    </lineage>
</organism>
<evidence type="ECO:0000313" key="1">
    <source>
        <dbReference type="EMBL" id="MEP0817785.1"/>
    </source>
</evidence>
<name>A0ABV0J7N9_9CYAN</name>
<keyword evidence="2" id="KW-1185">Reference proteome</keyword>
<proteinExistence type="predicted"/>
<protein>
    <submittedName>
        <fullName evidence="1">Uncharacterized protein</fullName>
    </submittedName>
</protein>
<dbReference type="Proteomes" id="UP001464891">
    <property type="component" value="Unassembled WGS sequence"/>
</dbReference>
<gene>
    <name evidence="1" type="ORF">NC998_11840</name>
</gene>
<dbReference type="RefSeq" id="WP_190434552.1">
    <property type="nucleotide sequence ID" value="NZ_JAMPKM010000006.1"/>
</dbReference>